<gene>
    <name evidence="2" type="ORF">ABUW04_33430</name>
</gene>
<comment type="caution">
    <text evidence="2">The sequence shown here is derived from an EMBL/GenBank/DDBJ whole genome shotgun (WGS) entry which is preliminary data.</text>
</comment>
<sequence length="155" mass="16906">MCTARQQPQSIRNSYGANTRPSPRLCRHPSCAAQGLCSRRSSLLDWSVLLPLPLAEPLVLDLPNAHDDVTVVRSADQALAAARHLAQVIGLPPQTPQHCDNLEIGLWFDDTEATSAAAATHPGAWTEDLDSTFYVATYLRAAQHSLQRHAPISYT</sequence>
<protein>
    <submittedName>
        <fullName evidence="2">Uncharacterized protein</fullName>
    </submittedName>
</protein>
<proteinExistence type="predicted"/>
<feature type="region of interest" description="Disordered" evidence="1">
    <location>
        <begin position="1"/>
        <end position="22"/>
    </location>
</feature>
<name>A0ABV6XY30_9ACTN</name>
<reference evidence="2 3" key="1">
    <citation type="submission" date="2024-06" db="EMBL/GenBank/DDBJ databases">
        <authorList>
            <person name="Lee S.D."/>
        </authorList>
    </citation>
    <scope>NUCLEOTIDE SEQUENCE [LARGE SCALE GENOMIC DNA]</scope>
    <source>
        <strain evidence="2 3">N1-10</strain>
    </source>
</reference>
<dbReference type="Proteomes" id="UP001592581">
    <property type="component" value="Unassembled WGS sequence"/>
</dbReference>
<keyword evidence="3" id="KW-1185">Reference proteome</keyword>
<dbReference type="EMBL" id="JBEUKS010000015">
    <property type="protein sequence ID" value="MFC1443150.1"/>
    <property type="molecule type" value="Genomic_DNA"/>
</dbReference>
<accession>A0ABV6XY30</accession>
<evidence type="ECO:0000313" key="2">
    <source>
        <dbReference type="EMBL" id="MFC1443150.1"/>
    </source>
</evidence>
<evidence type="ECO:0000313" key="3">
    <source>
        <dbReference type="Proteomes" id="UP001592581"/>
    </source>
</evidence>
<feature type="compositionally biased region" description="Polar residues" evidence="1">
    <location>
        <begin position="1"/>
        <end position="21"/>
    </location>
</feature>
<evidence type="ECO:0000256" key="1">
    <source>
        <dbReference type="SAM" id="MobiDB-lite"/>
    </source>
</evidence>
<dbReference type="RefSeq" id="WP_380568202.1">
    <property type="nucleotide sequence ID" value="NZ_JBEUKS010000015.1"/>
</dbReference>
<organism evidence="2 3">
    <name type="scientific">Streptacidiphilus jeojiensis</name>
    <dbReference type="NCBI Taxonomy" id="3229225"/>
    <lineage>
        <taxon>Bacteria</taxon>
        <taxon>Bacillati</taxon>
        <taxon>Actinomycetota</taxon>
        <taxon>Actinomycetes</taxon>
        <taxon>Kitasatosporales</taxon>
        <taxon>Streptomycetaceae</taxon>
        <taxon>Streptacidiphilus</taxon>
    </lineage>
</organism>